<dbReference type="AlphaFoldDB" id="A0A9P7JIF8"/>
<comment type="caution">
    <text evidence="2">The sequence shown here is derived from an EMBL/GenBank/DDBJ whole genome shotgun (WGS) entry which is preliminary data.</text>
</comment>
<dbReference type="OrthoDB" id="3213974at2759"/>
<dbReference type="Proteomes" id="UP000807769">
    <property type="component" value="Unassembled WGS sequence"/>
</dbReference>
<accession>A0A9P7JIF8</accession>
<dbReference type="RefSeq" id="XP_041198293.1">
    <property type="nucleotide sequence ID" value="XM_041332340.1"/>
</dbReference>
<proteinExistence type="predicted"/>
<organism evidence="2 3">
    <name type="scientific">Suillus subaureus</name>
    <dbReference type="NCBI Taxonomy" id="48587"/>
    <lineage>
        <taxon>Eukaryota</taxon>
        <taxon>Fungi</taxon>
        <taxon>Dikarya</taxon>
        <taxon>Basidiomycota</taxon>
        <taxon>Agaricomycotina</taxon>
        <taxon>Agaricomycetes</taxon>
        <taxon>Agaricomycetidae</taxon>
        <taxon>Boletales</taxon>
        <taxon>Suillineae</taxon>
        <taxon>Suillaceae</taxon>
        <taxon>Suillus</taxon>
    </lineage>
</organism>
<feature type="region of interest" description="Disordered" evidence="1">
    <location>
        <begin position="130"/>
        <end position="160"/>
    </location>
</feature>
<dbReference type="GeneID" id="64626357"/>
<evidence type="ECO:0000313" key="3">
    <source>
        <dbReference type="Proteomes" id="UP000807769"/>
    </source>
</evidence>
<keyword evidence="3" id="KW-1185">Reference proteome</keyword>
<evidence type="ECO:0000256" key="1">
    <source>
        <dbReference type="SAM" id="MobiDB-lite"/>
    </source>
</evidence>
<dbReference type="EMBL" id="JABBWG010000003">
    <property type="protein sequence ID" value="KAG1824576.1"/>
    <property type="molecule type" value="Genomic_DNA"/>
</dbReference>
<name>A0A9P7JIF8_9AGAM</name>
<reference evidence="2" key="1">
    <citation type="journal article" date="2020" name="New Phytol.">
        <title>Comparative genomics reveals dynamic genome evolution in host specialist ectomycorrhizal fungi.</title>
        <authorList>
            <person name="Lofgren L.A."/>
            <person name="Nguyen N.H."/>
            <person name="Vilgalys R."/>
            <person name="Ruytinx J."/>
            <person name="Liao H.L."/>
            <person name="Branco S."/>
            <person name="Kuo A."/>
            <person name="LaButti K."/>
            <person name="Lipzen A."/>
            <person name="Andreopoulos W."/>
            <person name="Pangilinan J."/>
            <person name="Riley R."/>
            <person name="Hundley H."/>
            <person name="Na H."/>
            <person name="Barry K."/>
            <person name="Grigoriev I.V."/>
            <person name="Stajich J.E."/>
            <person name="Kennedy P.G."/>
        </authorList>
    </citation>
    <scope>NUCLEOTIDE SEQUENCE</scope>
    <source>
        <strain evidence="2">MN1</strain>
    </source>
</reference>
<evidence type="ECO:0000313" key="2">
    <source>
        <dbReference type="EMBL" id="KAG1824576.1"/>
    </source>
</evidence>
<sequence length="160" mass="17911">MSMITWLNSPQQSKQGIGTLQDHIKIRQWHHFDYNKLKTPYKPLIKWHDMESTILGKHPAKDLPPAVRTVDSDLDLEDEFDDGIDWLDGPAAPSQFKTVEKDSFVLAASSSINLCVPYLHELLDSIGKQPVHPGSGPTKKAAAKNLSSSVPNPSAWDEWK</sequence>
<protein>
    <submittedName>
        <fullName evidence="2">Uncharacterized protein</fullName>
    </submittedName>
</protein>
<gene>
    <name evidence="2" type="ORF">BJ212DRAFT_1295715</name>
</gene>